<evidence type="ECO:0000256" key="4">
    <source>
        <dbReference type="PROSITE-ProRule" id="PRU00779"/>
    </source>
</evidence>
<keyword evidence="8" id="KW-1185">Reference proteome</keyword>
<keyword evidence="5" id="KW-0732">Signal</keyword>
<dbReference type="Gene3D" id="4.10.110.10">
    <property type="entry name" value="Spasmolytic Protein, domain 1"/>
    <property type="match status" value="1"/>
</dbReference>
<sequence>VAMGHKVTCVLLMVLMLTLSTLAGDQKESCEVAPSQRENCGFPGVTAEECEKKNCCFKAYPPGYPWCFHPLIPDNTTDRTDEEECAF</sequence>
<dbReference type="FunFam" id="4.10.110.10:FF:000006">
    <property type="entry name" value="Trefoil factor 1"/>
    <property type="match status" value="1"/>
</dbReference>
<dbReference type="GeneTree" id="ENSGT00940000162623"/>
<reference evidence="7" key="2">
    <citation type="submission" date="2025-09" db="UniProtKB">
        <authorList>
            <consortium name="Ensembl"/>
        </authorList>
    </citation>
    <scope>IDENTIFICATION</scope>
</reference>
<dbReference type="AlphaFoldDB" id="A0A8D2CZP8"/>
<feature type="disulfide bond" evidence="4">
    <location>
        <begin position="30"/>
        <end position="56"/>
    </location>
</feature>
<feature type="chain" id="PRO_5034651447" evidence="5">
    <location>
        <begin position="24"/>
        <end position="87"/>
    </location>
</feature>
<dbReference type="PROSITE" id="PS00025">
    <property type="entry name" value="P_TREFOIL_1"/>
    <property type="match status" value="1"/>
</dbReference>
<dbReference type="SMART" id="SM00018">
    <property type="entry name" value="PD"/>
    <property type="match status" value="1"/>
</dbReference>
<feature type="domain" description="P-type" evidence="6">
    <location>
        <begin position="28"/>
        <end position="71"/>
    </location>
</feature>
<dbReference type="GO" id="GO:0030154">
    <property type="term" value="P:cell differentiation"/>
    <property type="evidence" value="ECO:0007669"/>
    <property type="project" value="Ensembl"/>
</dbReference>
<keyword evidence="3 4" id="KW-1015">Disulfide bond</keyword>
<dbReference type="PANTHER" id="PTHR13826:SF18">
    <property type="entry name" value="TREFOIL FACTOR 1"/>
    <property type="match status" value="1"/>
</dbReference>
<dbReference type="GO" id="GO:0008285">
    <property type="term" value="P:negative regulation of cell population proliferation"/>
    <property type="evidence" value="ECO:0007669"/>
    <property type="project" value="Ensembl"/>
</dbReference>
<keyword evidence="2" id="KW-0964">Secreted</keyword>
<dbReference type="PANTHER" id="PTHR13826">
    <property type="entry name" value="INTESTINAL TREFOIL FACTOR-RELATED"/>
    <property type="match status" value="1"/>
</dbReference>
<dbReference type="GO" id="GO:0005615">
    <property type="term" value="C:extracellular space"/>
    <property type="evidence" value="ECO:0007669"/>
    <property type="project" value="TreeGrafter"/>
</dbReference>
<dbReference type="CDD" id="cd00111">
    <property type="entry name" value="Trefoil"/>
    <property type="match status" value="1"/>
</dbReference>
<organism evidence="7 8">
    <name type="scientific">Sciurus vulgaris</name>
    <name type="common">Eurasian red squirrel</name>
    <dbReference type="NCBI Taxonomy" id="55149"/>
    <lineage>
        <taxon>Eukaryota</taxon>
        <taxon>Metazoa</taxon>
        <taxon>Chordata</taxon>
        <taxon>Craniata</taxon>
        <taxon>Vertebrata</taxon>
        <taxon>Euteleostomi</taxon>
        <taxon>Mammalia</taxon>
        <taxon>Eutheria</taxon>
        <taxon>Euarchontoglires</taxon>
        <taxon>Glires</taxon>
        <taxon>Rodentia</taxon>
        <taxon>Sciuromorpha</taxon>
        <taxon>Sciuridae</taxon>
        <taxon>Sciurinae</taxon>
        <taxon>Sciurini</taxon>
        <taxon>Sciurus</taxon>
    </lineage>
</organism>
<feature type="disulfide bond" evidence="4">
    <location>
        <begin position="40"/>
        <end position="55"/>
    </location>
</feature>
<accession>A0A8D2CZP8</accession>
<dbReference type="Proteomes" id="UP000694564">
    <property type="component" value="Chromosome 10"/>
</dbReference>
<dbReference type="InterPro" id="IPR017957">
    <property type="entry name" value="P_trefoil_CS"/>
</dbReference>
<dbReference type="PROSITE" id="PS51448">
    <property type="entry name" value="P_TREFOIL_2"/>
    <property type="match status" value="1"/>
</dbReference>
<evidence type="ECO:0000313" key="8">
    <source>
        <dbReference type="Proteomes" id="UP000694564"/>
    </source>
</evidence>
<reference evidence="7" key="1">
    <citation type="submission" date="2025-08" db="UniProtKB">
        <authorList>
            <consortium name="Ensembl"/>
        </authorList>
    </citation>
    <scope>IDENTIFICATION</scope>
</reference>
<dbReference type="Ensembl" id="ENSSVLT00005019621.1">
    <property type="protein sequence ID" value="ENSSVLP00005017626.1"/>
    <property type="gene ID" value="ENSSVLG00005014123.1"/>
</dbReference>
<evidence type="ECO:0000256" key="2">
    <source>
        <dbReference type="ARBA" id="ARBA00022525"/>
    </source>
</evidence>
<dbReference type="GO" id="GO:0030277">
    <property type="term" value="P:maintenance of gastrointestinal epithelium"/>
    <property type="evidence" value="ECO:0007669"/>
    <property type="project" value="TreeGrafter"/>
</dbReference>
<dbReference type="InterPro" id="IPR017994">
    <property type="entry name" value="P_trefoil_chordata"/>
</dbReference>
<dbReference type="PRINTS" id="PR00680">
    <property type="entry name" value="PTREFOIL"/>
</dbReference>
<protein>
    <submittedName>
        <fullName evidence="7">Trefoil factor 1</fullName>
    </submittedName>
</protein>
<proteinExistence type="predicted"/>
<evidence type="ECO:0000256" key="1">
    <source>
        <dbReference type="ARBA" id="ARBA00004613"/>
    </source>
</evidence>
<evidence type="ECO:0000256" key="5">
    <source>
        <dbReference type="SAM" id="SignalP"/>
    </source>
</evidence>
<evidence type="ECO:0000256" key="3">
    <source>
        <dbReference type="ARBA" id="ARBA00023157"/>
    </source>
</evidence>
<dbReference type="InterPro" id="IPR000519">
    <property type="entry name" value="P_trefoil_dom"/>
</dbReference>
<dbReference type="SUPFAM" id="SSF57492">
    <property type="entry name" value="Trefoil"/>
    <property type="match status" value="1"/>
</dbReference>
<name>A0A8D2CZP8_SCIVU</name>
<dbReference type="GO" id="GO:0008283">
    <property type="term" value="P:cell population proliferation"/>
    <property type="evidence" value="ECO:0007669"/>
    <property type="project" value="Ensembl"/>
</dbReference>
<evidence type="ECO:0000259" key="6">
    <source>
        <dbReference type="PROSITE" id="PS51448"/>
    </source>
</evidence>
<comment type="subcellular location">
    <subcellularLocation>
        <location evidence="1">Secreted</location>
    </subcellularLocation>
</comment>
<evidence type="ECO:0000313" key="7">
    <source>
        <dbReference type="Ensembl" id="ENSSVLP00005017626.1"/>
    </source>
</evidence>
<dbReference type="InterPro" id="IPR044913">
    <property type="entry name" value="P_trefoil_dom_sf"/>
</dbReference>
<dbReference type="Pfam" id="PF00088">
    <property type="entry name" value="Trefoil"/>
    <property type="match status" value="1"/>
</dbReference>
<feature type="disulfide bond" evidence="4">
    <location>
        <begin position="50"/>
        <end position="67"/>
    </location>
</feature>
<feature type="signal peptide" evidence="5">
    <location>
        <begin position="1"/>
        <end position="23"/>
    </location>
</feature>